<keyword evidence="1" id="KW-0046">Antibiotic resistance</keyword>
<dbReference type="SUPFAM" id="SSF55729">
    <property type="entry name" value="Acyl-CoA N-acyltransferases (Nat)"/>
    <property type="match status" value="1"/>
</dbReference>
<organism evidence="3 4">
    <name type="scientific">Tigheibacillus halophilus</name>
    <dbReference type="NCBI Taxonomy" id="361280"/>
    <lineage>
        <taxon>Bacteria</taxon>
        <taxon>Bacillati</taxon>
        <taxon>Bacillota</taxon>
        <taxon>Bacilli</taxon>
        <taxon>Bacillales</taxon>
        <taxon>Bacillaceae</taxon>
        <taxon>Tigheibacillus</taxon>
    </lineage>
</organism>
<dbReference type="RefSeq" id="WP_390357976.1">
    <property type="nucleotide sequence ID" value="NZ_JBHUIZ010000018.1"/>
</dbReference>
<dbReference type="EMBL" id="JAWDIP010000003">
    <property type="protein sequence ID" value="MDY0395673.1"/>
    <property type="molecule type" value="Genomic_DNA"/>
</dbReference>
<evidence type="ECO:0000313" key="3">
    <source>
        <dbReference type="EMBL" id="MDY0395673.1"/>
    </source>
</evidence>
<name>A0ABU5C8P8_9BACI</name>
<proteinExistence type="predicted"/>
<dbReference type="GO" id="GO:0016746">
    <property type="term" value="F:acyltransferase activity"/>
    <property type="evidence" value="ECO:0007669"/>
    <property type="project" value="UniProtKB-KW"/>
</dbReference>
<dbReference type="InterPro" id="IPR000182">
    <property type="entry name" value="GNAT_dom"/>
</dbReference>
<keyword evidence="3" id="KW-0012">Acyltransferase</keyword>
<dbReference type="InterPro" id="IPR016181">
    <property type="entry name" value="Acyl_CoA_acyltransferase"/>
</dbReference>
<evidence type="ECO:0000313" key="4">
    <source>
        <dbReference type="Proteomes" id="UP001281447"/>
    </source>
</evidence>
<dbReference type="Pfam" id="PF13523">
    <property type="entry name" value="Acetyltransf_8"/>
    <property type="match status" value="1"/>
</dbReference>
<dbReference type="PROSITE" id="PS51186">
    <property type="entry name" value="GNAT"/>
    <property type="match status" value="1"/>
</dbReference>
<dbReference type="EC" id="2.3.1.-" evidence="3"/>
<accession>A0ABU5C8P8</accession>
<dbReference type="Proteomes" id="UP001281447">
    <property type="component" value="Unassembled WGS sequence"/>
</dbReference>
<keyword evidence="4" id="KW-1185">Reference proteome</keyword>
<feature type="domain" description="N-acetyltransferase" evidence="2">
    <location>
        <begin position="6"/>
        <end position="171"/>
    </location>
</feature>
<dbReference type="PANTHER" id="PTHR31438">
    <property type="entry name" value="LYSINE N-ACYLTRANSFERASE C17G9.06C-RELATED"/>
    <property type="match status" value="1"/>
</dbReference>
<evidence type="ECO:0000259" key="2">
    <source>
        <dbReference type="PROSITE" id="PS51186"/>
    </source>
</evidence>
<evidence type="ECO:0000256" key="1">
    <source>
        <dbReference type="ARBA" id="ARBA00023251"/>
    </source>
</evidence>
<keyword evidence="3" id="KW-0808">Transferase</keyword>
<comment type="caution">
    <text evidence="3">The sequence shown here is derived from an EMBL/GenBank/DDBJ whole genome shotgun (WGS) entry which is preliminary data.</text>
</comment>
<protein>
    <submittedName>
        <fullName evidence="3">GNAT family N-acetyltransferase</fullName>
        <ecNumber evidence="3">2.3.1.-</ecNumber>
    </submittedName>
</protein>
<dbReference type="PANTHER" id="PTHR31438:SF1">
    <property type="entry name" value="LYSINE N-ACYLTRANSFERASE C17G9.06C-RELATED"/>
    <property type="match status" value="1"/>
</dbReference>
<gene>
    <name evidence="3" type="ORF">RWE15_16185</name>
</gene>
<reference evidence="3 4" key="1">
    <citation type="submission" date="2023-10" db="EMBL/GenBank/DDBJ databases">
        <title>Virgibacillus halophilus 5B73C genome.</title>
        <authorList>
            <person name="Miliotis G."/>
            <person name="Sengupta P."/>
            <person name="Hameed A."/>
            <person name="Chuvochina M."/>
            <person name="Mcdonagh F."/>
            <person name="Simpson A.C."/>
            <person name="Singh N.K."/>
            <person name="Rekha P.D."/>
            <person name="Raman K."/>
            <person name="Hugenholtz P."/>
            <person name="Venkateswaran K."/>
        </authorList>
    </citation>
    <scope>NUCLEOTIDE SEQUENCE [LARGE SCALE GENOMIC DNA]</scope>
    <source>
        <strain evidence="3 4">5B73C</strain>
    </source>
</reference>
<sequence>MNAGYVSIRNMEHTDYEIMGKWLSTKEVLEFYGDMNSPFTLEEVKRKYAPRVNGDIPVHPYIVELNSAPVGFMQRYKIDEDEKKEFGYASKLCVYGIDQFIGIPDLFNKGLGTIMVSKFIAYIRLHTDVDIIILDPDVSNMRAIKCYEKCGFKKVRKINKGLNWLMEWTNGRG</sequence>
<dbReference type="Gene3D" id="3.40.630.30">
    <property type="match status" value="1"/>
</dbReference>